<dbReference type="OrthoDB" id="8251209at2759"/>
<dbReference type="Pfam" id="PF14694">
    <property type="entry name" value="LINES_N"/>
    <property type="match status" value="1"/>
</dbReference>
<sequence>MSNSTSCKSDLSTSNSNSTQLSSSSNNHNCSSNTNNATNNNNAEQPQTKRQKIEKISKTSRVKSVSSKATAVAEAKCSPPPDIIDTGGVNAMQANINVKLLSNNNHQQLRCSSLSSSANSISTPSSTNNSPTSTPSGSRATSLSHLLNEQGNAAQILPGILDVTSSTSSADILKKQETPLKNADIIGKSSSTNTTGVSSDEVDRIPFQMPDLLSITVNTNNTKILTAQTIEQKMQTNASLTLAATHSEDMREFEASLNKQCLCGVSERTLRKPFQSHYSIDTNGQKRIANLSEWPTEKLLQFLSNLQLLFDIYLKQNSKGFICARIMDVCDVLIRNDHNLIDEIIVLSSYNNEYVQFLAARVLASFLVIAKQELDDNWLKKLVDNLFSFERLDSSAVQKIHFSLEIIKRIVEWKDMDLHPLEDEIVDTQVGSDVSPDQSRNTSFGNTNANEERDTLENERFFHFQPQQPTLETNYFALQFRGALNDAVDHEEGLDGAEEGIENDEDELDDDVLEESMVQAHARRHHHHLSQMSMQHQHQQRQHHLQHFPSYDIIERTIQNNTSFLPTISYDPSNAVPHFVSAPSHLFEQHVIHQNHVDDHSHAPSLNTHATHFSSIHNPAELNVNIGDVEEPQTNSVSSSFVSSSCQIITLTDSESFDTSHLKGVTIKILENKWPALVKNMKALIVNHMHMDHAEHCILNFLQLWENIISVKANLSVVETRPFYAQLDKFELLLQQQQLSCTVYKQLLCLFNEALCYGSTLALQDMLPVETCHLAQRIVRHVKEARILDSLPRRQPENMVSFLGFKRPAVAYLEGMPWNPKPERSTAQMCGSTPHCGENIGLSTPMNREFSNNESIPNSSGILSGGPIELDANAIEMDKTILQKMVLLVLKSVAVTVKEIRSDSSDSSIDSQDCDAYQDMVLIERSIRDVLRKLESFIKHKLEFHPECHFSKILIHLFDDQDDHLIEAMVCTLDVTAGISFRNNAFPELVSMLNPVYTFLEFLKMISNSSDLLLDLLVSNETCFLLYLLRLLKYIRANWDMFLRSCHDFGMGSPVLDEAMSVLIRLRLHISRLVARQLYPYDISPVLRLLESCESLYEGNERSLT</sequence>
<gene>
    <name evidence="5 6 7" type="primary">LOC105228096</name>
</gene>
<evidence type="ECO:0000259" key="2">
    <source>
        <dbReference type="Pfam" id="PF14694"/>
    </source>
</evidence>
<feature type="domain" description="Protein Lines N-terminal" evidence="2">
    <location>
        <begin position="648"/>
        <end position="1046"/>
    </location>
</feature>
<dbReference type="Proteomes" id="UP001652620">
    <property type="component" value="Chromosome 3"/>
</dbReference>
<protein>
    <submittedName>
        <fullName evidence="5 6">Protein lines</fullName>
    </submittedName>
</protein>
<dbReference type="InterPro" id="IPR024875">
    <property type="entry name" value="Protein_Lines"/>
</dbReference>
<dbReference type="RefSeq" id="XP_011206023.2">
    <property type="nucleotide sequence ID" value="XM_011207721.4"/>
</dbReference>
<evidence type="ECO:0000313" key="6">
    <source>
        <dbReference type="RefSeq" id="XP_011206024.2"/>
    </source>
</evidence>
<keyword evidence="4" id="KW-1185">Reference proteome</keyword>
<dbReference type="GeneID" id="105228096"/>
<evidence type="ECO:0000313" key="7">
    <source>
        <dbReference type="RefSeq" id="XP_049308247.1"/>
    </source>
</evidence>
<feature type="compositionally biased region" description="Low complexity" evidence="1">
    <location>
        <begin position="1"/>
        <end position="43"/>
    </location>
</feature>
<dbReference type="Pfam" id="PF14695">
    <property type="entry name" value="LINES_C"/>
    <property type="match status" value="1"/>
</dbReference>
<organism evidence="4 6">
    <name type="scientific">Bactrocera dorsalis</name>
    <name type="common">Oriental fruit fly</name>
    <name type="synonym">Dacus dorsalis</name>
    <dbReference type="NCBI Taxonomy" id="27457"/>
    <lineage>
        <taxon>Eukaryota</taxon>
        <taxon>Metazoa</taxon>
        <taxon>Ecdysozoa</taxon>
        <taxon>Arthropoda</taxon>
        <taxon>Hexapoda</taxon>
        <taxon>Insecta</taxon>
        <taxon>Pterygota</taxon>
        <taxon>Neoptera</taxon>
        <taxon>Endopterygota</taxon>
        <taxon>Diptera</taxon>
        <taxon>Brachycera</taxon>
        <taxon>Muscomorpha</taxon>
        <taxon>Tephritoidea</taxon>
        <taxon>Tephritidae</taxon>
        <taxon>Bactrocera</taxon>
        <taxon>Bactrocera</taxon>
    </lineage>
</organism>
<dbReference type="PANTHER" id="PTHR16057:SF1">
    <property type="entry name" value="PROTEIN LINES HOMOLOG 1"/>
    <property type="match status" value="1"/>
</dbReference>
<feature type="region of interest" description="Disordered" evidence="1">
    <location>
        <begin position="111"/>
        <end position="141"/>
    </location>
</feature>
<dbReference type="AlphaFoldDB" id="A0A6I9V9W8"/>
<accession>A0A6I9V9W8</accession>
<dbReference type="InterPro" id="IPR029415">
    <property type="entry name" value="Lines_C"/>
</dbReference>
<dbReference type="RefSeq" id="XP_049308247.1">
    <property type="nucleotide sequence ID" value="XM_049452290.1"/>
</dbReference>
<evidence type="ECO:0000313" key="4">
    <source>
        <dbReference type="Proteomes" id="UP001652620"/>
    </source>
</evidence>
<reference evidence="5 6" key="1">
    <citation type="submission" date="2025-05" db="UniProtKB">
        <authorList>
            <consortium name="RefSeq"/>
        </authorList>
    </citation>
    <scope>IDENTIFICATION</scope>
    <source>
        <tissue evidence="5 6">Adult</tissue>
    </source>
</reference>
<dbReference type="PANTHER" id="PTHR16057">
    <property type="entry name" value="WINS1, 2 PROTEIN"/>
    <property type="match status" value="1"/>
</dbReference>
<dbReference type="KEGG" id="bdr:105228096"/>
<evidence type="ECO:0000256" key="1">
    <source>
        <dbReference type="SAM" id="MobiDB-lite"/>
    </source>
</evidence>
<feature type="compositionally biased region" description="Low complexity" evidence="1">
    <location>
        <begin position="62"/>
        <end position="73"/>
    </location>
</feature>
<proteinExistence type="predicted"/>
<name>A0A6I9V9W8_BACDO</name>
<evidence type="ECO:0000259" key="3">
    <source>
        <dbReference type="Pfam" id="PF14695"/>
    </source>
</evidence>
<feature type="compositionally biased region" description="Low complexity" evidence="1">
    <location>
        <begin position="112"/>
        <end position="138"/>
    </location>
</feature>
<evidence type="ECO:0000313" key="5">
    <source>
        <dbReference type="RefSeq" id="XP_011206023.2"/>
    </source>
</evidence>
<dbReference type="RefSeq" id="XP_011206024.2">
    <property type="nucleotide sequence ID" value="XM_011207722.4"/>
</dbReference>
<feature type="domain" description="Protein Lines C-terminal" evidence="3">
    <location>
        <begin position="1059"/>
        <end position="1095"/>
    </location>
</feature>
<feature type="compositionally biased region" description="Polar residues" evidence="1">
    <location>
        <begin position="430"/>
        <end position="449"/>
    </location>
</feature>
<feature type="region of interest" description="Disordered" evidence="1">
    <location>
        <begin position="430"/>
        <end position="452"/>
    </location>
</feature>
<feature type="region of interest" description="Disordered" evidence="1">
    <location>
        <begin position="1"/>
        <end position="83"/>
    </location>
</feature>
<dbReference type="InterPro" id="IPR032794">
    <property type="entry name" value="LINES_N"/>
</dbReference>